<evidence type="ECO:0000313" key="10">
    <source>
        <dbReference type="Proteomes" id="UP000244571"/>
    </source>
</evidence>
<dbReference type="OrthoDB" id="9790349at2"/>
<dbReference type="Proteomes" id="UP000244571">
    <property type="component" value="Chromosome"/>
</dbReference>
<dbReference type="EMBL" id="CP028901">
    <property type="protein sequence ID" value="AWB34794.1"/>
    <property type="molecule type" value="Genomic_DNA"/>
</dbReference>
<dbReference type="Pfam" id="PF00856">
    <property type="entry name" value="SET"/>
    <property type="match status" value="1"/>
</dbReference>
<organism evidence="9 10">
    <name type="scientific">Orrella marina</name>
    <dbReference type="NCBI Taxonomy" id="2163011"/>
    <lineage>
        <taxon>Bacteria</taxon>
        <taxon>Pseudomonadati</taxon>
        <taxon>Pseudomonadota</taxon>
        <taxon>Betaproteobacteria</taxon>
        <taxon>Burkholderiales</taxon>
        <taxon>Alcaligenaceae</taxon>
        <taxon>Orrella</taxon>
    </lineage>
</organism>
<keyword evidence="10" id="KW-1185">Reference proteome</keyword>
<dbReference type="GO" id="GO:0008168">
    <property type="term" value="F:methyltransferase activity"/>
    <property type="evidence" value="ECO:0007669"/>
    <property type="project" value="UniProtKB-KW"/>
</dbReference>
<feature type="domain" description="Post-SET" evidence="8">
    <location>
        <begin position="157"/>
        <end position="173"/>
    </location>
</feature>
<evidence type="ECO:0000256" key="6">
    <source>
        <dbReference type="SAM" id="MobiDB-lite"/>
    </source>
</evidence>
<proteinExistence type="predicted"/>
<dbReference type="AlphaFoldDB" id="A0A2R4XLY7"/>
<dbReference type="KEGG" id="boz:DBV39_14880"/>
<keyword evidence="5" id="KW-0949">S-adenosyl-L-methionine</keyword>
<evidence type="ECO:0000256" key="2">
    <source>
        <dbReference type="ARBA" id="ARBA00022454"/>
    </source>
</evidence>
<dbReference type="InterPro" id="IPR001214">
    <property type="entry name" value="SET_dom"/>
</dbReference>
<gene>
    <name evidence="9" type="ORF">DBV39_14880</name>
</gene>
<protein>
    <submittedName>
        <fullName evidence="9">SET domain-containing protein-lysine N-methyltransferase</fullName>
    </submittedName>
</protein>
<dbReference type="InterPro" id="IPR046341">
    <property type="entry name" value="SET_dom_sf"/>
</dbReference>
<evidence type="ECO:0000259" key="8">
    <source>
        <dbReference type="PROSITE" id="PS50868"/>
    </source>
</evidence>
<keyword evidence="3 9" id="KW-0489">Methyltransferase</keyword>
<dbReference type="SUPFAM" id="SSF82199">
    <property type="entry name" value="SET domain"/>
    <property type="match status" value="1"/>
</dbReference>
<evidence type="ECO:0000313" key="9">
    <source>
        <dbReference type="EMBL" id="AWB34794.1"/>
    </source>
</evidence>
<dbReference type="GO" id="GO:0032259">
    <property type="term" value="P:methylation"/>
    <property type="evidence" value="ECO:0007669"/>
    <property type="project" value="UniProtKB-KW"/>
</dbReference>
<keyword evidence="2" id="KW-0158">Chromosome</keyword>
<dbReference type="PROSITE" id="PS50280">
    <property type="entry name" value="SET"/>
    <property type="match status" value="1"/>
</dbReference>
<dbReference type="SMART" id="SM00317">
    <property type="entry name" value="SET"/>
    <property type="match status" value="1"/>
</dbReference>
<name>A0A2R4XLY7_9BURK</name>
<dbReference type="PROSITE" id="PS50868">
    <property type="entry name" value="POST_SET"/>
    <property type="match status" value="1"/>
</dbReference>
<evidence type="ECO:0000256" key="3">
    <source>
        <dbReference type="ARBA" id="ARBA00022603"/>
    </source>
</evidence>
<sequence>MAGRRSQSVRPESADELVDSRSAAKSPGPVWHQVRKSALHGQGVFARRRIPAGTRIFEYEGKRISSEQADRQVASDPDDPFHTFFFMLSSGKIIDGNQDGNDSRWINHSCEPNCETEEDDKGEKVFVVAMRDIERGEELSFDYALVIEGRKTAKVRAQYACYCGAPGCRTTMLALSSRAIKAARAVKAQ</sequence>
<evidence type="ECO:0000259" key="7">
    <source>
        <dbReference type="PROSITE" id="PS50280"/>
    </source>
</evidence>
<reference evidence="9 10" key="1">
    <citation type="submission" date="2018-04" db="EMBL/GenBank/DDBJ databases">
        <title>Bordetella sp. HZ20 isolated from seawater.</title>
        <authorList>
            <person name="Sun C."/>
        </authorList>
    </citation>
    <scope>NUCLEOTIDE SEQUENCE [LARGE SCALE GENOMIC DNA]</scope>
    <source>
        <strain evidence="9 10">HZ20</strain>
    </source>
</reference>
<feature type="domain" description="SET" evidence="7">
    <location>
        <begin position="30"/>
        <end position="144"/>
    </location>
</feature>
<evidence type="ECO:0000256" key="5">
    <source>
        <dbReference type="ARBA" id="ARBA00022691"/>
    </source>
</evidence>
<comment type="subcellular location">
    <subcellularLocation>
        <location evidence="1">Chromosome</location>
    </subcellularLocation>
</comment>
<evidence type="ECO:0000256" key="1">
    <source>
        <dbReference type="ARBA" id="ARBA00004286"/>
    </source>
</evidence>
<dbReference type="GO" id="GO:0005694">
    <property type="term" value="C:chromosome"/>
    <property type="evidence" value="ECO:0007669"/>
    <property type="project" value="UniProtKB-SubCell"/>
</dbReference>
<dbReference type="Gene3D" id="2.170.270.10">
    <property type="entry name" value="SET domain"/>
    <property type="match status" value="1"/>
</dbReference>
<dbReference type="InterPro" id="IPR003616">
    <property type="entry name" value="Post-SET_dom"/>
</dbReference>
<feature type="compositionally biased region" description="Polar residues" evidence="6">
    <location>
        <begin position="1"/>
        <end position="10"/>
    </location>
</feature>
<keyword evidence="4 9" id="KW-0808">Transferase</keyword>
<accession>A0A2R4XLY7</accession>
<evidence type="ECO:0000256" key="4">
    <source>
        <dbReference type="ARBA" id="ARBA00022679"/>
    </source>
</evidence>
<dbReference type="PANTHER" id="PTHR22884">
    <property type="entry name" value="SET DOMAIN PROTEINS"/>
    <property type="match status" value="1"/>
</dbReference>
<feature type="region of interest" description="Disordered" evidence="6">
    <location>
        <begin position="1"/>
        <end position="31"/>
    </location>
</feature>
<dbReference type="InterPro" id="IPR050777">
    <property type="entry name" value="SET2_Histone-Lys_MeTrsfase"/>
</dbReference>